<evidence type="ECO:0000313" key="3">
    <source>
        <dbReference type="Proteomes" id="UP000013070"/>
    </source>
</evidence>
<proteinExistence type="predicted"/>
<dbReference type="RefSeq" id="WP_004784399.1">
    <property type="nucleotide sequence ID" value="NZ_KB849404.1"/>
</dbReference>
<dbReference type="AlphaFoldDB" id="N8VFY4"/>
<evidence type="ECO:0000313" key="2">
    <source>
        <dbReference type="EMBL" id="ENU98500.1"/>
    </source>
</evidence>
<name>N8VFY4_9GAMM</name>
<keyword evidence="3" id="KW-1185">Reference proteome</keyword>
<gene>
    <name evidence="2" type="ORF">F969_02531</name>
</gene>
<evidence type="ECO:0000256" key="1">
    <source>
        <dbReference type="SAM" id="Coils"/>
    </source>
</evidence>
<comment type="caution">
    <text evidence="2">The sequence shown here is derived from an EMBL/GenBank/DDBJ whole genome shotgun (WGS) entry which is preliminary data.</text>
</comment>
<keyword evidence="1" id="KW-0175">Coiled coil</keyword>
<dbReference type="PATRIC" id="fig|1217710.3.peg.2415"/>
<sequence length="158" mass="17143">MKVVYTENIPKHPDPDVCYRSSFLGVIGGVTSVEVDEDFPDADLVDQAYAFLDNQPKNQAVSLNVGIPPELQASLDEAKAEYEKVVAENTDLTEQLDKEREAIKKLTSENDGLKAKVKELEAKAKKPTAAEAKAAKAAEEAKAAKAAEEAKEADKPKE</sequence>
<feature type="coiled-coil region" evidence="1">
    <location>
        <begin position="75"/>
        <end position="154"/>
    </location>
</feature>
<dbReference type="EMBL" id="APPE01000065">
    <property type="protein sequence ID" value="ENU98500.1"/>
    <property type="molecule type" value="Genomic_DNA"/>
</dbReference>
<organism evidence="2 3">
    <name type="scientific">Acinetobacter variabilis</name>
    <dbReference type="NCBI Taxonomy" id="70346"/>
    <lineage>
        <taxon>Bacteria</taxon>
        <taxon>Pseudomonadati</taxon>
        <taxon>Pseudomonadota</taxon>
        <taxon>Gammaproteobacteria</taxon>
        <taxon>Moraxellales</taxon>
        <taxon>Moraxellaceae</taxon>
        <taxon>Acinetobacter</taxon>
    </lineage>
</organism>
<protein>
    <submittedName>
        <fullName evidence="2">Uncharacterized protein</fullName>
    </submittedName>
</protein>
<reference evidence="2 3" key="1">
    <citation type="submission" date="2013-02" db="EMBL/GenBank/DDBJ databases">
        <title>The Genome Sequence of Acinetobacter sp. NIPH 899.</title>
        <authorList>
            <consortium name="The Broad Institute Genome Sequencing Platform"/>
            <consortium name="The Broad Institute Genome Sequencing Center for Infectious Disease"/>
            <person name="Cerqueira G."/>
            <person name="Feldgarden M."/>
            <person name="Courvalin P."/>
            <person name="Perichon B."/>
            <person name="Grillot-Courvalin C."/>
            <person name="Clermont D."/>
            <person name="Rocha E."/>
            <person name="Yoon E.-J."/>
            <person name="Nemec A."/>
            <person name="Walker B."/>
            <person name="Young S.K."/>
            <person name="Zeng Q."/>
            <person name="Gargeya S."/>
            <person name="Fitzgerald M."/>
            <person name="Haas B."/>
            <person name="Abouelleil A."/>
            <person name="Alvarado L."/>
            <person name="Arachchi H.M."/>
            <person name="Berlin A.M."/>
            <person name="Chapman S.B."/>
            <person name="Dewar J."/>
            <person name="Goldberg J."/>
            <person name="Griggs A."/>
            <person name="Gujja S."/>
            <person name="Hansen M."/>
            <person name="Howarth C."/>
            <person name="Imamovic A."/>
            <person name="Larimer J."/>
            <person name="McCowan C."/>
            <person name="Murphy C."/>
            <person name="Neiman D."/>
            <person name="Pearson M."/>
            <person name="Priest M."/>
            <person name="Roberts A."/>
            <person name="Saif S."/>
            <person name="Shea T."/>
            <person name="Sisk P."/>
            <person name="Sykes S."/>
            <person name="Wortman J."/>
            <person name="Nusbaum C."/>
            <person name="Birren B."/>
        </authorList>
    </citation>
    <scope>NUCLEOTIDE SEQUENCE [LARGE SCALE GENOMIC DNA]</scope>
    <source>
        <strain evidence="2 3">NIPH 899</strain>
    </source>
</reference>
<dbReference type="HOGENOM" id="CLU_1870922_0_0_6"/>
<accession>N8VFY4</accession>
<dbReference type="Proteomes" id="UP000013070">
    <property type="component" value="Unassembled WGS sequence"/>
</dbReference>